<keyword evidence="14 16" id="KW-0472">Membrane</keyword>
<evidence type="ECO:0000259" key="17">
    <source>
        <dbReference type="Pfam" id="PF00361"/>
    </source>
</evidence>
<organism evidence="18">
    <name type="scientific">Dreissena polymorpha</name>
    <name type="common">Zebra mussel</name>
    <name type="synonym">Mytilus polymorpha</name>
    <dbReference type="NCBI Taxonomy" id="45954"/>
    <lineage>
        <taxon>Eukaryota</taxon>
        <taxon>Metazoa</taxon>
        <taxon>Spiralia</taxon>
        <taxon>Lophotrochozoa</taxon>
        <taxon>Mollusca</taxon>
        <taxon>Bivalvia</taxon>
        <taxon>Autobranchia</taxon>
        <taxon>Heteroconchia</taxon>
        <taxon>Euheterodonta</taxon>
        <taxon>Imparidentia</taxon>
        <taxon>Neoheterodontei</taxon>
        <taxon>Myida</taxon>
        <taxon>Dreissenoidea</taxon>
        <taxon>Dreissenidae</taxon>
        <taxon>Dreissena</taxon>
    </lineage>
</organism>
<feature type="transmembrane region" description="Helical" evidence="16">
    <location>
        <begin position="120"/>
        <end position="141"/>
    </location>
</feature>
<keyword evidence="12 16" id="KW-0830">Ubiquinone</keyword>
<reference evidence="18" key="1">
    <citation type="journal article" date="2017" name="Hydrobiologia">
        <title>Next-generation sequencing of Dreissena polymorpha transcriptome sheds light on its mitochondrial DNA.</title>
        <authorList>
            <person name="Soroka M."/>
            <person name="Rymaszewska A."/>
            <person name="Sanko T."/>
            <person name="Przylucka A."/>
            <person name="Lubosny M."/>
            <person name="Smietanka B."/>
            <person name="Burzynski A."/>
        </authorList>
    </citation>
    <scope>NUCLEOTIDE SEQUENCE</scope>
</reference>
<dbReference type="PANTHER" id="PTHR43507">
    <property type="entry name" value="NADH-UBIQUINONE OXIDOREDUCTASE CHAIN 4"/>
    <property type="match status" value="1"/>
</dbReference>
<evidence type="ECO:0000313" key="18">
    <source>
        <dbReference type="EMBL" id="APX39122.1"/>
    </source>
</evidence>
<evidence type="ECO:0000256" key="16">
    <source>
        <dbReference type="RuleBase" id="RU003297"/>
    </source>
</evidence>
<keyword evidence="10 16" id="KW-1133">Transmembrane helix</keyword>
<evidence type="ECO:0000256" key="15">
    <source>
        <dbReference type="ARBA" id="ARBA00049551"/>
    </source>
</evidence>
<evidence type="ECO:0000256" key="4">
    <source>
        <dbReference type="ARBA" id="ARBA00021006"/>
    </source>
</evidence>
<dbReference type="GO" id="GO:0048039">
    <property type="term" value="F:ubiquinone binding"/>
    <property type="evidence" value="ECO:0007669"/>
    <property type="project" value="TreeGrafter"/>
</dbReference>
<gene>
    <name evidence="18" type="primary">ND4</name>
</gene>
<evidence type="ECO:0000256" key="2">
    <source>
        <dbReference type="ARBA" id="ARBA00009025"/>
    </source>
</evidence>
<keyword evidence="6 16" id="KW-0679">Respiratory chain</keyword>
<dbReference type="InterPro" id="IPR001750">
    <property type="entry name" value="ND/Mrp_TM"/>
</dbReference>
<dbReference type="GO" id="GO:0042773">
    <property type="term" value="P:ATP synthesis coupled electron transport"/>
    <property type="evidence" value="ECO:0007669"/>
    <property type="project" value="InterPro"/>
</dbReference>
<evidence type="ECO:0000256" key="5">
    <source>
        <dbReference type="ARBA" id="ARBA00022448"/>
    </source>
</evidence>
<evidence type="ECO:0000256" key="8">
    <source>
        <dbReference type="ARBA" id="ARBA00022967"/>
    </source>
</evidence>
<evidence type="ECO:0000256" key="14">
    <source>
        <dbReference type="ARBA" id="ARBA00023136"/>
    </source>
</evidence>
<dbReference type="GO" id="GO:0008137">
    <property type="term" value="F:NADH dehydrogenase (ubiquinone) activity"/>
    <property type="evidence" value="ECO:0007669"/>
    <property type="project" value="UniProtKB-UniRule"/>
</dbReference>
<keyword evidence="8" id="KW-1278">Translocase</keyword>
<proteinExistence type="inferred from homology"/>
<dbReference type="PANTHER" id="PTHR43507:SF20">
    <property type="entry name" value="NADH-UBIQUINONE OXIDOREDUCTASE CHAIN 4"/>
    <property type="match status" value="1"/>
</dbReference>
<sequence length="463" mass="51145">MLSMIYGTVFLTVWSFFRASGGALILSMSLPLLSFMFFSMSSSPVMFCDGFFLLDYLSVLMVVMSFFVIMSSLVSSCKDLYFSEKVLQKNALKLLSFGFEGAVLTVFTCCVGVFCSKNIFCFYLFFELSLLPTLWLILSWGSNPERLQAGVAMMLYTVCGSIPLLMVLISSYLLTGTGEFLSMKLGFQGGLKDYGDYAFIVWVVMVMGFFIKLPVFLFHSWLPQAHVEAPLAGSMILAGVLLKLGAFGAMRFFWVLGSWKISAVYYFFLVIALYGGVLTSIFCLCQSDVKALIAYSSIGHMGVCLAGVMSSSNVGWAGAVCLLFAHGLCSPMLFSMAGSMYQWSHSQSISLNKGLLLVFPSFALCWMVGCSLNMGFPPSLNFVGEVLLVCSSLHIFSWFSVLLGSMCFLAGVYCLYLYVSVCHGSLSNITQPLSFLSERYIYSAFFLSYFLALGFISFDFFVV</sequence>
<feature type="transmembrane region" description="Helical" evidence="16">
    <location>
        <begin position="153"/>
        <end position="174"/>
    </location>
</feature>
<feature type="transmembrane region" description="Helical" evidence="16">
    <location>
        <begin position="440"/>
        <end position="462"/>
    </location>
</feature>
<feature type="transmembrane region" description="Helical" evidence="16">
    <location>
        <begin position="263"/>
        <end position="285"/>
    </location>
</feature>
<keyword evidence="9 16" id="KW-0249">Electron transport</keyword>
<keyword evidence="5 16" id="KW-0813">Transport</keyword>
<dbReference type="Pfam" id="PF00361">
    <property type="entry name" value="Proton_antipo_M"/>
    <property type="match status" value="1"/>
</dbReference>
<feature type="transmembrane region" description="Helical" evidence="16">
    <location>
        <begin position="316"/>
        <end position="334"/>
    </location>
</feature>
<feature type="transmembrane region" description="Helical" evidence="16">
    <location>
        <begin position="231"/>
        <end position="257"/>
    </location>
</feature>
<feature type="transmembrane region" description="Helical" evidence="16">
    <location>
        <begin position="94"/>
        <end position="114"/>
    </location>
</feature>
<evidence type="ECO:0000256" key="7">
    <source>
        <dbReference type="ARBA" id="ARBA00022692"/>
    </source>
</evidence>
<protein>
    <recommendedName>
        <fullName evidence="4 16">NADH-ubiquinone oxidoreductase chain 4</fullName>
        <ecNumber evidence="3 16">7.1.1.2</ecNumber>
    </recommendedName>
</protein>
<comment type="function">
    <text evidence="16">Core subunit of the mitochondrial membrane respiratory chain NADH dehydrogenase (Complex I) which catalyzes electron transfer from NADH through the respiratory chain, using ubiquinone as an electron acceptor. Essential for the catalytic activity and assembly of complex I.</text>
</comment>
<evidence type="ECO:0000256" key="9">
    <source>
        <dbReference type="ARBA" id="ARBA00022982"/>
    </source>
</evidence>
<comment type="similarity">
    <text evidence="2 16">Belongs to the complex I subunit 4 family.</text>
</comment>
<feature type="transmembrane region" description="Helical" evidence="16">
    <location>
        <begin position="292"/>
        <end position="310"/>
    </location>
</feature>
<dbReference type="GO" id="GO:0003954">
    <property type="term" value="F:NADH dehydrogenase activity"/>
    <property type="evidence" value="ECO:0007669"/>
    <property type="project" value="TreeGrafter"/>
</dbReference>
<comment type="subcellular location">
    <subcellularLocation>
        <location evidence="1 16">Mitochondrion membrane</location>
        <topology evidence="1 16">Multi-pass membrane protein</topology>
    </subcellularLocation>
</comment>
<keyword evidence="13 16" id="KW-0496">Mitochondrion</keyword>
<dbReference type="InterPro" id="IPR003918">
    <property type="entry name" value="NADH_UbQ_OxRdtase"/>
</dbReference>
<name>A0A1P8NLW8_DREPO</name>
<evidence type="ECO:0000256" key="10">
    <source>
        <dbReference type="ARBA" id="ARBA00022989"/>
    </source>
</evidence>
<feature type="transmembrane region" description="Helical" evidence="16">
    <location>
        <begin position="21"/>
        <end position="39"/>
    </location>
</feature>
<feature type="domain" description="NADH:quinone oxidoreductase/Mrp antiporter transmembrane" evidence="17">
    <location>
        <begin position="116"/>
        <end position="406"/>
    </location>
</feature>
<dbReference type="GO" id="GO:0031966">
    <property type="term" value="C:mitochondrial membrane"/>
    <property type="evidence" value="ECO:0007669"/>
    <property type="project" value="UniProtKB-SubCell"/>
</dbReference>
<dbReference type="EMBL" id="KY091877">
    <property type="protein sequence ID" value="APX39122.1"/>
    <property type="molecule type" value="Genomic_DNA"/>
</dbReference>
<feature type="transmembrane region" description="Helical" evidence="16">
    <location>
        <begin position="355"/>
        <end position="376"/>
    </location>
</feature>
<evidence type="ECO:0000256" key="6">
    <source>
        <dbReference type="ARBA" id="ARBA00022660"/>
    </source>
</evidence>
<keyword evidence="7 16" id="KW-0812">Transmembrane</keyword>
<accession>A0A1P8NLW8</accession>
<evidence type="ECO:0000256" key="12">
    <source>
        <dbReference type="ARBA" id="ARBA00023075"/>
    </source>
</evidence>
<feature type="transmembrane region" description="Helical" evidence="16">
    <location>
        <begin position="396"/>
        <end position="419"/>
    </location>
</feature>
<evidence type="ECO:0000256" key="1">
    <source>
        <dbReference type="ARBA" id="ARBA00004225"/>
    </source>
</evidence>
<dbReference type="EC" id="7.1.1.2" evidence="3 16"/>
<dbReference type="AlphaFoldDB" id="A0A1P8NLW8"/>
<keyword evidence="11 16" id="KW-0520">NAD</keyword>
<feature type="transmembrane region" description="Helical" evidence="16">
    <location>
        <begin position="51"/>
        <end position="74"/>
    </location>
</feature>
<dbReference type="PRINTS" id="PR01437">
    <property type="entry name" value="NUOXDRDTASE4"/>
</dbReference>
<geneLocation type="mitochondrion" evidence="18"/>
<evidence type="ECO:0000256" key="13">
    <source>
        <dbReference type="ARBA" id="ARBA00023128"/>
    </source>
</evidence>
<evidence type="ECO:0000256" key="11">
    <source>
        <dbReference type="ARBA" id="ARBA00023027"/>
    </source>
</evidence>
<feature type="transmembrane region" description="Helical" evidence="16">
    <location>
        <begin position="194"/>
        <end position="219"/>
    </location>
</feature>
<comment type="catalytic activity">
    <reaction evidence="15 16">
        <text>a ubiquinone + NADH + 5 H(+)(in) = a ubiquinol + NAD(+) + 4 H(+)(out)</text>
        <dbReference type="Rhea" id="RHEA:29091"/>
        <dbReference type="Rhea" id="RHEA-COMP:9565"/>
        <dbReference type="Rhea" id="RHEA-COMP:9566"/>
        <dbReference type="ChEBI" id="CHEBI:15378"/>
        <dbReference type="ChEBI" id="CHEBI:16389"/>
        <dbReference type="ChEBI" id="CHEBI:17976"/>
        <dbReference type="ChEBI" id="CHEBI:57540"/>
        <dbReference type="ChEBI" id="CHEBI:57945"/>
        <dbReference type="EC" id="7.1.1.2"/>
    </reaction>
</comment>
<evidence type="ECO:0000256" key="3">
    <source>
        <dbReference type="ARBA" id="ARBA00012944"/>
    </source>
</evidence>
<dbReference type="GO" id="GO:0015990">
    <property type="term" value="P:electron transport coupled proton transport"/>
    <property type="evidence" value="ECO:0007669"/>
    <property type="project" value="TreeGrafter"/>
</dbReference>